<evidence type="ECO:0000313" key="1">
    <source>
        <dbReference type="EMBL" id="SFH93211.1"/>
    </source>
</evidence>
<gene>
    <name evidence="1" type="ORF">SAMN05216274_12239</name>
</gene>
<organism evidence="1 2">
    <name type="scientific">Cryobacterium levicorallinum</name>
    <dbReference type="NCBI Taxonomy" id="995038"/>
    <lineage>
        <taxon>Bacteria</taxon>
        <taxon>Bacillati</taxon>
        <taxon>Actinomycetota</taxon>
        <taxon>Actinomycetes</taxon>
        <taxon>Micrococcales</taxon>
        <taxon>Microbacteriaceae</taxon>
        <taxon>Cryobacterium</taxon>
    </lineage>
</organism>
<protein>
    <submittedName>
        <fullName evidence="1">Uncharacterized protein</fullName>
    </submittedName>
</protein>
<evidence type="ECO:0000313" key="2">
    <source>
        <dbReference type="Proteomes" id="UP000199681"/>
    </source>
</evidence>
<comment type="caution">
    <text evidence="1">The sequence shown here is derived from an EMBL/GenBank/DDBJ whole genome shotgun (WGS) entry which is preliminary data.</text>
</comment>
<dbReference type="Proteomes" id="UP000199681">
    <property type="component" value="Unassembled WGS sequence"/>
</dbReference>
<accession>A0ABY1EI28</accession>
<keyword evidence="2" id="KW-1185">Reference proteome</keyword>
<sequence length="37" mass="4061">MAWLAVELLGILPRFVTTFALNTQTLCIGSNDDEYSG</sequence>
<name>A0ABY1EI28_9MICO</name>
<dbReference type="EMBL" id="FOPW01000022">
    <property type="protein sequence ID" value="SFH93211.1"/>
    <property type="molecule type" value="Genomic_DNA"/>
</dbReference>
<proteinExistence type="predicted"/>
<reference evidence="1 2" key="1">
    <citation type="submission" date="2016-10" db="EMBL/GenBank/DDBJ databases">
        <authorList>
            <person name="Varghese N."/>
            <person name="Submissions S."/>
        </authorList>
    </citation>
    <scope>NUCLEOTIDE SEQUENCE [LARGE SCALE GENOMIC DNA]</scope>
    <source>
        <strain evidence="1 2">GMCC 1.11211</strain>
    </source>
</reference>